<evidence type="ECO:0000313" key="3">
    <source>
        <dbReference type="Proteomes" id="UP000886523"/>
    </source>
</evidence>
<dbReference type="OrthoDB" id="2686444at2759"/>
<gene>
    <name evidence="2" type="ORF">BS47DRAFT_1402338</name>
</gene>
<sequence length="131" mass="14689">MSINASLSERVKTLPHRDRKNIAVGICALFVFGERCMAREFGANIVVQLPTGVFFLFPLALITHWNVDKKEFYSGEYPLRFIMTPKGQRPNGLNEQPLHKMDSGRGSIMFFTPGQMFAPLYTGGFDSIDAA</sequence>
<dbReference type="EMBL" id="MU129344">
    <property type="protein sequence ID" value="KAF9503506.1"/>
    <property type="molecule type" value="Genomic_DNA"/>
</dbReference>
<proteinExistence type="predicted"/>
<accession>A0A9P6AEM6</accession>
<organism evidence="2 3">
    <name type="scientific">Hydnum rufescens UP504</name>
    <dbReference type="NCBI Taxonomy" id="1448309"/>
    <lineage>
        <taxon>Eukaryota</taxon>
        <taxon>Fungi</taxon>
        <taxon>Dikarya</taxon>
        <taxon>Basidiomycota</taxon>
        <taxon>Agaricomycotina</taxon>
        <taxon>Agaricomycetes</taxon>
        <taxon>Cantharellales</taxon>
        <taxon>Hydnaceae</taxon>
        <taxon>Hydnum</taxon>
    </lineage>
</organism>
<dbReference type="AlphaFoldDB" id="A0A9P6AEM6"/>
<comment type="caution">
    <text evidence="2">The sequence shown here is derived from an EMBL/GenBank/DDBJ whole genome shotgun (WGS) entry which is preliminary data.</text>
</comment>
<protein>
    <submittedName>
        <fullName evidence="2">Uncharacterized protein</fullName>
    </submittedName>
</protein>
<dbReference type="Proteomes" id="UP000886523">
    <property type="component" value="Unassembled WGS sequence"/>
</dbReference>
<feature type="transmembrane region" description="Helical" evidence="1">
    <location>
        <begin position="48"/>
        <end position="67"/>
    </location>
</feature>
<keyword evidence="1" id="KW-0812">Transmembrane</keyword>
<keyword evidence="1" id="KW-0472">Membrane</keyword>
<name>A0A9P6AEM6_9AGAM</name>
<reference evidence="2" key="1">
    <citation type="journal article" date="2020" name="Nat. Commun.">
        <title>Large-scale genome sequencing of mycorrhizal fungi provides insights into the early evolution of symbiotic traits.</title>
        <authorList>
            <person name="Miyauchi S."/>
            <person name="Kiss E."/>
            <person name="Kuo A."/>
            <person name="Drula E."/>
            <person name="Kohler A."/>
            <person name="Sanchez-Garcia M."/>
            <person name="Morin E."/>
            <person name="Andreopoulos B."/>
            <person name="Barry K.W."/>
            <person name="Bonito G."/>
            <person name="Buee M."/>
            <person name="Carver A."/>
            <person name="Chen C."/>
            <person name="Cichocki N."/>
            <person name="Clum A."/>
            <person name="Culley D."/>
            <person name="Crous P.W."/>
            <person name="Fauchery L."/>
            <person name="Girlanda M."/>
            <person name="Hayes R.D."/>
            <person name="Keri Z."/>
            <person name="LaButti K."/>
            <person name="Lipzen A."/>
            <person name="Lombard V."/>
            <person name="Magnuson J."/>
            <person name="Maillard F."/>
            <person name="Murat C."/>
            <person name="Nolan M."/>
            <person name="Ohm R.A."/>
            <person name="Pangilinan J."/>
            <person name="Pereira M.F."/>
            <person name="Perotto S."/>
            <person name="Peter M."/>
            <person name="Pfister S."/>
            <person name="Riley R."/>
            <person name="Sitrit Y."/>
            <person name="Stielow J.B."/>
            <person name="Szollosi G."/>
            <person name="Zifcakova L."/>
            <person name="Stursova M."/>
            <person name="Spatafora J.W."/>
            <person name="Tedersoo L."/>
            <person name="Vaario L.M."/>
            <person name="Yamada A."/>
            <person name="Yan M."/>
            <person name="Wang P."/>
            <person name="Xu J."/>
            <person name="Bruns T."/>
            <person name="Baldrian P."/>
            <person name="Vilgalys R."/>
            <person name="Dunand C."/>
            <person name="Henrissat B."/>
            <person name="Grigoriev I.V."/>
            <person name="Hibbett D."/>
            <person name="Nagy L.G."/>
            <person name="Martin F.M."/>
        </authorList>
    </citation>
    <scope>NUCLEOTIDE SEQUENCE</scope>
    <source>
        <strain evidence="2">UP504</strain>
    </source>
</reference>
<keyword evidence="1" id="KW-1133">Transmembrane helix</keyword>
<keyword evidence="3" id="KW-1185">Reference proteome</keyword>
<evidence type="ECO:0000256" key="1">
    <source>
        <dbReference type="SAM" id="Phobius"/>
    </source>
</evidence>
<evidence type="ECO:0000313" key="2">
    <source>
        <dbReference type="EMBL" id="KAF9503506.1"/>
    </source>
</evidence>